<proteinExistence type="predicted"/>
<evidence type="ECO:0000313" key="1">
    <source>
        <dbReference type="EMBL" id="CAA7257409.1"/>
    </source>
</evidence>
<sequence>MLSYTHPADYRRQTHHFCGRPRMPPYDLSPTTVLGTPSCRTRALRGLPPATHGCGLGWRTLIHFMIVQVEQLGLCIETPREGMRLLQTGDEDLLALAEELNIPIIVVLTKYDLLVVEHFRDCGSVDEAKKRAAIAFEKVTTELKSPFVGVSTEEDRTATLLALTKLTRQCLHDLEGSLWAVWATAQQINVRQKVELSIALLGKDSRAKYWQNLGESVRFQGHSLSMMTF</sequence>
<evidence type="ECO:0000313" key="2">
    <source>
        <dbReference type="Proteomes" id="UP000467700"/>
    </source>
</evidence>
<dbReference type="OrthoDB" id="391988at2759"/>
<name>A0A8S0WJ13_CYCAE</name>
<protein>
    <submittedName>
        <fullName evidence="1">Uncharacterized protein</fullName>
    </submittedName>
</protein>
<accession>A0A8S0WJ13</accession>
<dbReference type="AlphaFoldDB" id="A0A8S0WJ13"/>
<dbReference type="EMBL" id="CACVBS010000001">
    <property type="protein sequence ID" value="CAA7257409.1"/>
    <property type="molecule type" value="Genomic_DNA"/>
</dbReference>
<keyword evidence="2" id="KW-1185">Reference proteome</keyword>
<organism evidence="1 2">
    <name type="scientific">Cyclocybe aegerita</name>
    <name type="common">Black poplar mushroom</name>
    <name type="synonym">Agrocybe aegerita</name>
    <dbReference type="NCBI Taxonomy" id="1973307"/>
    <lineage>
        <taxon>Eukaryota</taxon>
        <taxon>Fungi</taxon>
        <taxon>Dikarya</taxon>
        <taxon>Basidiomycota</taxon>
        <taxon>Agaricomycotina</taxon>
        <taxon>Agaricomycetes</taxon>
        <taxon>Agaricomycetidae</taxon>
        <taxon>Agaricales</taxon>
        <taxon>Agaricineae</taxon>
        <taxon>Bolbitiaceae</taxon>
        <taxon>Cyclocybe</taxon>
    </lineage>
</organism>
<comment type="caution">
    <text evidence="1">The sequence shown here is derived from an EMBL/GenBank/DDBJ whole genome shotgun (WGS) entry which is preliminary data.</text>
</comment>
<gene>
    <name evidence="1" type="ORF">AAE3_LOCUS796</name>
</gene>
<reference evidence="1 2" key="1">
    <citation type="submission" date="2020-01" db="EMBL/GenBank/DDBJ databases">
        <authorList>
            <person name="Gupta K D."/>
        </authorList>
    </citation>
    <scope>NUCLEOTIDE SEQUENCE [LARGE SCALE GENOMIC DNA]</scope>
</reference>
<dbReference type="Proteomes" id="UP000467700">
    <property type="component" value="Unassembled WGS sequence"/>
</dbReference>